<dbReference type="CDD" id="cd03794">
    <property type="entry name" value="GT4_WbuB-like"/>
    <property type="match status" value="1"/>
</dbReference>
<proteinExistence type="predicted"/>
<dbReference type="Gene3D" id="3.40.50.2000">
    <property type="entry name" value="Glycogen Phosphorylase B"/>
    <property type="match status" value="2"/>
</dbReference>
<comment type="caution">
    <text evidence="2">The sequence shown here is derived from an EMBL/GenBank/DDBJ whole genome shotgun (WGS) entry which is preliminary data.</text>
</comment>
<sequence length="379" mass="44227">MKIIYMRSNPIDPDPRVEKEMSVAIKSGYTPIALAWNREKTDSNVDREKIPLYNGEAEAYRFNIKAGFGAGLKNLGPLIKWNKEILLWLIKNRKKYDLIHACDFDTVLPAVFMNLIFKKKYVYDIFDFYVDAFSVPKKLRGLVKKIDFFAIKKSEFTILVNESRIEQISGSKPKNLLFVHNTPKTSDNLKKSKEKLERKKRIFYGGILSDNRMIEETMKICSRNQDWELIVAGFGPIEEKCKKYDENFSNIKFIGKLAYKDIIQNTINSDVVFACYDPSVPNHRYSSPNKLYEAMMCKKPIIVCENTGIDKIIVEENIGLSCEFNEKSLENAFKTLLEDEDIYNIMASNSRKLYETKYKWEIMEKRLSDMYENIKIDLD</sequence>
<dbReference type="Pfam" id="PF00534">
    <property type="entry name" value="Glycos_transf_1"/>
    <property type="match status" value="1"/>
</dbReference>
<dbReference type="InterPro" id="IPR001296">
    <property type="entry name" value="Glyco_trans_1"/>
</dbReference>
<dbReference type="EMBL" id="LBBT01000147">
    <property type="protein sequence ID" value="KKY01809.1"/>
    <property type="molecule type" value="Genomic_DNA"/>
</dbReference>
<dbReference type="AlphaFoldDB" id="A0A0M3DK41"/>
<protein>
    <recommendedName>
        <fullName evidence="1">Glycosyl transferase family 1 domain-containing protein</fullName>
    </recommendedName>
</protein>
<organism evidence="2 3">
    <name type="scientific">Paraclostridium benzoelyticum</name>
    <dbReference type="NCBI Taxonomy" id="1629550"/>
    <lineage>
        <taxon>Bacteria</taxon>
        <taxon>Bacillati</taxon>
        <taxon>Bacillota</taxon>
        <taxon>Clostridia</taxon>
        <taxon>Peptostreptococcales</taxon>
        <taxon>Peptostreptococcaceae</taxon>
        <taxon>Paraclostridium</taxon>
    </lineage>
</organism>
<dbReference type="PANTHER" id="PTHR12526">
    <property type="entry name" value="GLYCOSYLTRANSFERASE"/>
    <property type="match status" value="1"/>
</dbReference>
<dbReference type="SUPFAM" id="SSF53756">
    <property type="entry name" value="UDP-Glycosyltransferase/glycogen phosphorylase"/>
    <property type="match status" value="1"/>
</dbReference>
<dbReference type="PATRIC" id="fig|1629550.3.peg.861"/>
<evidence type="ECO:0000259" key="1">
    <source>
        <dbReference type="Pfam" id="PF00534"/>
    </source>
</evidence>
<dbReference type="RefSeq" id="WP_046822636.1">
    <property type="nucleotide sequence ID" value="NZ_LBBT01000147.1"/>
</dbReference>
<reference evidence="2 3" key="1">
    <citation type="submission" date="2015-04" db="EMBL/GenBank/DDBJ databases">
        <title>Microcin producing Clostridium sp. JC272T.</title>
        <authorList>
            <person name="Jyothsna T."/>
            <person name="Sasikala C."/>
            <person name="Ramana C."/>
        </authorList>
    </citation>
    <scope>NUCLEOTIDE SEQUENCE [LARGE SCALE GENOMIC DNA]</scope>
    <source>
        <strain evidence="2 3">JC272</strain>
    </source>
</reference>
<accession>A0A0M3DK41</accession>
<keyword evidence="3" id="KW-1185">Reference proteome</keyword>
<evidence type="ECO:0000313" key="2">
    <source>
        <dbReference type="EMBL" id="KKY01809.1"/>
    </source>
</evidence>
<dbReference type="GO" id="GO:0016757">
    <property type="term" value="F:glycosyltransferase activity"/>
    <property type="evidence" value="ECO:0007669"/>
    <property type="project" value="InterPro"/>
</dbReference>
<evidence type="ECO:0000313" key="3">
    <source>
        <dbReference type="Proteomes" id="UP000034407"/>
    </source>
</evidence>
<name>A0A0M3DK41_9FIRM</name>
<feature type="domain" description="Glycosyl transferase family 1" evidence="1">
    <location>
        <begin position="188"/>
        <end position="352"/>
    </location>
</feature>
<dbReference type="Proteomes" id="UP000034407">
    <property type="component" value="Unassembled WGS sequence"/>
</dbReference>
<gene>
    <name evidence="2" type="ORF">VN21_07075</name>
</gene>